<reference evidence="5 6" key="1">
    <citation type="submission" date="2013-09" db="EMBL/GenBank/DDBJ databases">
        <title>Genome sequencing of Phaeobacter antarcticus sp. nov. SM1211.</title>
        <authorList>
            <person name="Zhang X.-Y."/>
            <person name="Liu C."/>
            <person name="Chen X.-L."/>
            <person name="Xie B.-B."/>
            <person name="Qin Q.-L."/>
            <person name="Rong J.-C."/>
            <person name="Zhang Y.-Z."/>
        </authorList>
    </citation>
    <scope>NUCLEOTIDE SEQUENCE [LARGE SCALE GENOMIC DNA]</scope>
    <source>
        <strain evidence="5 6">SM1211</strain>
    </source>
</reference>
<organism evidence="5 6">
    <name type="scientific">Puniceibacterium antarcticum</name>
    <dbReference type="NCBI Taxonomy" id="1206336"/>
    <lineage>
        <taxon>Bacteria</taxon>
        <taxon>Pseudomonadati</taxon>
        <taxon>Pseudomonadota</taxon>
        <taxon>Alphaproteobacteria</taxon>
        <taxon>Rhodobacterales</taxon>
        <taxon>Paracoccaceae</taxon>
        <taxon>Puniceibacterium</taxon>
    </lineage>
</organism>
<evidence type="ECO:0000256" key="3">
    <source>
        <dbReference type="ARBA" id="ARBA00023163"/>
    </source>
</evidence>
<dbReference type="SUPFAM" id="SSF51306">
    <property type="entry name" value="LexA/Signal peptidase"/>
    <property type="match status" value="1"/>
</dbReference>
<protein>
    <submittedName>
        <fullName evidence="5">Transcriptional regulator</fullName>
    </submittedName>
</protein>
<dbReference type="PANTHER" id="PTHR40661:SF3">
    <property type="entry name" value="FELS-1 PROPHAGE TRANSCRIPTIONAL REGULATOR"/>
    <property type="match status" value="1"/>
</dbReference>
<evidence type="ECO:0000313" key="5">
    <source>
        <dbReference type="EMBL" id="PIL20098.1"/>
    </source>
</evidence>
<gene>
    <name evidence="5" type="ORF">P775_11210</name>
</gene>
<keyword evidence="6" id="KW-1185">Reference proteome</keyword>
<dbReference type="EMBL" id="AWWI01000066">
    <property type="protein sequence ID" value="PIL20098.1"/>
    <property type="molecule type" value="Genomic_DNA"/>
</dbReference>
<evidence type="ECO:0000256" key="2">
    <source>
        <dbReference type="ARBA" id="ARBA00023125"/>
    </source>
</evidence>
<dbReference type="SUPFAM" id="SSF47413">
    <property type="entry name" value="lambda repressor-like DNA-binding domains"/>
    <property type="match status" value="1"/>
</dbReference>
<dbReference type="InterPro" id="IPR039418">
    <property type="entry name" value="LexA-like"/>
</dbReference>
<dbReference type="InterPro" id="IPR001387">
    <property type="entry name" value="Cro/C1-type_HTH"/>
</dbReference>
<dbReference type="PANTHER" id="PTHR40661">
    <property type="match status" value="1"/>
</dbReference>
<dbReference type="AlphaFoldDB" id="A0A2G8RG97"/>
<dbReference type="Pfam" id="PF00717">
    <property type="entry name" value="Peptidase_S24"/>
    <property type="match status" value="1"/>
</dbReference>
<dbReference type="Gene3D" id="2.10.109.10">
    <property type="entry name" value="Umud Fragment, subunit A"/>
    <property type="match status" value="1"/>
</dbReference>
<keyword evidence="3" id="KW-0804">Transcription</keyword>
<evidence type="ECO:0000256" key="1">
    <source>
        <dbReference type="ARBA" id="ARBA00023015"/>
    </source>
</evidence>
<dbReference type="InterPro" id="IPR015927">
    <property type="entry name" value="Peptidase_S24_S26A/B/C"/>
</dbReference>
<sequence>MIRVNAGDLDREVAAARLGIGKSTIAHYERGDRTPDAEVLRSYSKVFGIDLNWLICGESLAQRSVKDADEFIRIPRYDVAASAGPGVAPDSETLSGVIAFDQAFLRSLGTEPDKCSAISVRGDSMEPTISDGAVIIIDHSQATIKDGGIYVLNVGDDLLMKRIRRRLDGSIELVSDNILCPTETISADSVTQLRVIGRVVYFCREP</sequence>
<name>A0A2G8RG97_9RHOB</name>
<dbReference type="CDD" id="cd00093">
    <property type="entry name" value="HTH_XRE"/>
    <property type="match status" value="1"/>
</dbReference>
<dbReference type="Gene3D" id="1.10.260.40">
    <property type="entry name" value="lambda repressor-like DNA-binding domains"/>
    <property type="match status" value="1"/>
</dbReference>
<dbReference type="GO" id="GO:0003677">
    <property type="term" value="F:DNA binding"/>
    <property type="evidence" value="ECO:0007669"/>
    <property type="project" value="UniProtKB-KW"/>
</dbReference>
<comment type="caution">
    <text evidence="5">The sequence shown here is derived from an EMBL/GenBank/DDBJ whole genome shotgun (WGS) entry which is preliminary data.</text>
</comment>
<dbReference type="PROSITE" id="PS50943">
    <property type="entry name" value="HTH_CROC1"/>
    <property type="match status" value="1"/>
</dbReference>
<dbReference type="Pfam" id="PF01381">
    <property type="entry name" value="HTH_3"/>
    <property type="match status" value="1"/>
</dbReference>
<keyword evidence="2" id="KW-0238">DNA-binding</keyword>
<dbReference type="Proteomes" id="UP000231259">
    <property type="component" value="Unassembled WGS sequence"/>
</dbReference>
<keyword evidence="1" id="KW-0805">Transcription regulation</keyword>
<dbReference type="CDD" id="cd06529">
    <property type="entry name" value="S24_LexA-like"/>
    <property type="match status" value="1"/>
</dbReference>
<dbReference type="InterPro" id="IPR010982">
    <property type="entry name" value="Lambda_DNA-bd_dom_sf"/>
</dbReference>
<proteinExistence type="predicted"/>
<evidence type="ECO:0000313" key="6">
    <source>
        <dbReference type="Proteomes" id="UP000231259"/>
    </source>
</evidence>
<feature type="domain" description="HTH cro/C1-type" evidence="4">
    <location>
        <begin position="15"/>
        <end position="54"/>
    </location>
</feature>
<evidence type="ECO:0000259" key="4">
    <source>
        <dbReference type="PROSITE" id="PS50943"/>
    </source>
</evidence>
<dbReference type="SMART" id="SM00530">
    <property type="entry name" value="HTH_XRE"/>
    <property type="match status" value="1"/>
</dbReference>
<dbReference type="InterPro" id="IPR036286">
    <property type="entry name" value="LexA/Signal_pep-like_sf"/>
</dbReference>
<accession>A0A2G8RG97</accession>